<keyword evidence="5 6" id="KW-0472">Membrane</keyword>
<feature type="transmembrane region" description="Helical" evidence="6">
    <location>
        <begin position="255"/>
        <end position="278"/>
    </location>
</feature>
<dbReference type="RefSeq" id="WP_345919391.1">
    <property type="nucleotide sequence ID" value="NZ_JBDIVE010000004.1"/>
</dbReference>
<keyword evidence="8" id="KW-1185">Reference proteome</keyword>
<dbReference type="InterPro" id="IPR043428">
    <property type="entry name" value="LivM-like"/>
</dbReference>
<proteinExistence type="predicted"/>
<feature type="transmembrane region" description="Helical" evidence="6">
    <location>
        <begin position="216"/>
        <end position="235"/>
    </location>
</feature>
<keyword evidence="4 6" id="KW-1133">Transmembrane helix</keyword>
<comment type="subcellular location">
    <subcellularLocation>
        <location evidence="1">Cell membrane</location>
        <topology evidence="1">Multi-pass membrane protein</topology>
    </subcellularLocation>
</comment>
<comment type="caution">
    <text evidence="7">The sequence shown here is derived from an EMBL/GenBank/DDBJ whole genome shotgun (WGS) entry which is preliminary data.</text>
</comment>
<keyword evidence="3 6" id="KW-0812">Transmembrane</keyword>
<name>A0ABU9YY52_9RHOO</name>
<evidence type="ECO:0000256" key="4">
    <source>
        <dbReference type="ARBA" id="ARBA00022989"/>
    </source>
</evidence>
<evidence type="ECO:0000313" key="7">
    <source>
        <dbReference type="EMBL" id="MEN3068620.1"/>
    </source>
</evidence>
<evidence type="ECO:0000256" key="2">
    <source>
        <dbReference type="ARBA" id="ARBA00022475"/>
    </source>
</evidence>
<feature type="transmembrane region" description="Helical" evidence="6">
    <location>
        <begin position="166"/>
        <end position="186"/>
    </location>
</feature>
<sequence length="331" mass="35388">MNPDRSAATRSLVAGGCCFLLCIVLGLAPWWLERASLLRAVEFAYYIALAQMWNLLAGYAGLMSIGQQMFVGIGAYVLYAMVIKLGWGVLPALLLAGSAALVIALPAALLLFRLRGAQFAIGSWVLAESVMLLVTRSEDLGGASGLSLPATAVRAMAASADERIQLIWWLALLLAIGSTLLVFLWLRSRQGLALTALRDNETAAAGLGVDTRRVKFAVYLAVAGMSGLIGALIFLNKLRISPGAAFSMSDWTASVIFIVVIGGIGSIEGPLLGALIFFALREVFAAYGAWYQILLGATAILVMIKAPRGVWGLLSARWGWSWLSVRRLLKN</sequence>
<gene>
    <name evidence="7" type="ORF">ABDB84_09035</name>
</gene>
<evidence type="ECO:0000256" key="1">
    <source>
        <dbReference type="ARBA" id="ARBA00004651"/>
    </source>
</evidence>
<evidence type="ECO:0000256" key="5">
    <source>
        <dbReference type="ARBA" id="ARBA00023136"/>
    </source>
</evidence>
<keyword evidence="2" id="KW-1003">Cell membrane</keyword>
<dbReference type="CDD" id="cd06581">
    <property type="entry name" value="TM_PBP1_LivM_like"/>
    <property type="match status" value="1"/>
</dbReference>
<evidence type="ECO:0000313" key="8">
    <source>
        <dbReference type="Proteomes" id="UP001410394"/>
    </source>
</evidence>
<dbReference type="Proteomes" id="UP001410394">
    <property type="component" value="Unassembled WGS sequence"/>
</dbReference>
<dbReference type="PANTHER" id="PTHR30482:SF17">
    <property type="entry name" value="ABC TRANSPORTER ATP-BINDING PROTEIN"/>
    <property type="match status" value="1"/>
</dbReference>
<evidence type="ECO:0000256" key="6">
    <source>
        <dbReference type="SAM" id="Phobius"/>
    </source>
</evidence>
<feature type="transmembrane region" description="Helical" evidence="6">
    <location>
        <begin position="43"/>
        <end position="62"/>
    </location>
</feature>
<feature type="transmembrane region" description="Helical" evidence="6">
    <location>
        <begin position="12"/>
        <end position="31"/>
    </location>
</feature>
<dbReference type="PANTHER" id="PTHR30482">
    <property type="entry name" value="HIGH-AFFINITY BRANCHED-CHAIN AMINO ACID TRANSPORT SYSTEM PERMEASE"/>
    <property type="match status" value="1"/>
</dbReference>
<reference evidence="7 8" key="1">
    <citation type="journal article" date="2018" name="Int. J. Syst. Evol. Microbiol.">
        <title>Uliginosibacterium sediminicola sp. nov., isolated from freshwater sediment.</title>
        <authorList>
            <person name="Hwang W.M."/>
            <person name="Kim S.M."/>
            <person name="Kang K."/>
            <person name="Ahn T.Y."/>
        </authorList>
    </citation>
    <scope>NUCLEOTIDE SEQUENCE [LARGE SCALE GENOMIC DNA]</scope>
    <source>
        <strain evidence="7 8">M1-21</strain>
    </source>
</reference>
<dbReference type="InterPro" id="IPR001851">
    <property type="entry name" value="ABC_transp_permease"/>
</dbReference>
<organism evidence="7 8">
    <name type="scientific">Uliginosibacterium sediminicola</name>
    <dbReference type="NCBI Taxonomy" id="2024550"/>
    <lineage>
        <taxon>Bacteria</taxon>
        <taxon>Pseudomonadati</taxon>
        <taxon>Pseudomonadota</taxon>
        <taxon>Betaproteobacteria</taxon>
        <taxon>Rhodocyclales</taxon>
        <taxon>Zoogloeaceae</taxon>
        <taxon>Uliginosibacterium</taxon>
    </lineage>
</organism>
<feature type="transmembrane region" description="Helical" evidence="6">
    <location>
        <begin position="69"/>
        <end position="87"/>
    </location>
</feature>
<dbReference type="EMBL" id="JBDIVE010000004">
    <property type="protein sequence ID" value="MEN3068620.1"/>
    <property type="molecule type" value="Genomic_DNA"/>
</dbReference>
<feature type="transmembrane region" description="Helical" evidence="6">
    <location>
        <begin position="284"/>
        <end position="304"/>
    </location>
</feature>
<feature type="transmembrane region" description="Helical" evidence="6">
    <location>
        <begin position="93"/>
        <end position="112"/>
    </location>
</feature>
<accession>A0ABU9YY52</accession>
<dbReference type="Pfam" id="PF02653">
    <property type="entry name" value="BPD_transp_2"/>
    <property type="match status" value="1"/>
</dbReference>
<evidence type="ECO:0000256" key="3">
    <source>
        <dbReference type="ARBA" id="ARBA00022692"/>
    </source>
</evidence>
<protein>
    <submittedName>
        <fullName evidence="7">Branched-chain amino acid ABC transporter permease</fullName>
    </submittedName>
</protein>